<dbReference type="Proteomes" id="UP000002058">
    <property type="component" value="Unassembled WGS sequence"/>
</dbReference>
<organism evidence="2 3">
    <name type="scientific">Uncinocarpus reesii (strain UAMH 1704)</name>
    <dbReference type="NCBI Taxonomy" id="336963"/>
    <lineage>
        <taxon>Eukaryota</taxon>
        <taxon>Fungi</taxon>
        <taxon>Dikarya</taxon>
        <taxon>Ascomycota</taxon>
        <taxon>Pezizomycotina</taxon>
        <taxon>Eurotiomycetes</taxon>
        <taxon>Eurotiomycetidae</taxon>
        <taxon>Onygenales</taxon>
        <taxon>Onygenaceae</taxon>
        <taxon>Uncinocarpus</taxon>
    </lineage>
</organism>
<evidence type="ECO:0000313" key="3">
    <source>
        <dbReference type="Proteomes" id="UP000002058"/>
    </source>
</evidence>
<proteinExistence type="predicted"/>
<accession>C4JZ39</accession>
<dbReference type="AlphaFoldDB" id="C4JZ39"/>
<gene>
    <name evidence="2" type="ORF">UREG_07440</name>
</gene>
<dbReference type="VEuPathDB" id="FungiDB:UREG_07440"/>
<dbReference type="RefSeq" id="XP_002582667.1">
    <property type="nucleotide sequence ID" value="XM_002582621.1"/>
</dbReference>
<dbReference type="InParanoid" id="C4JZ39"/>
<evidence type="ECO:0000313" key="2">
    <source>
        <dbReference type="EMBL" id="EEP82575.1"/>
    </source>
</evidence>
<reference evidence="3" key="1">
    <citation type="journal article" date="2009" name="Genome Res.">
        <title>Comparative genomic analyses of the human fungal pathogens Coccidioides and their relatives.</title>
        <authorList>
            <person name="Sharpton T.J."/>
            <person name="Stajich J.E."/>
            <person name="Rounsley S.D."/>
            <person name="Gardner M.J."/>
            <person name="Wortman J.R."/>
            <person name="Jordar V.S."/>
            <person name="Maiti R."/>
            <person name="Kodira C.D."/>
            <person name="Neafsey D.E."/>
            <person name="Zeng Q."/>
            <person name="Hung C.-Y."/>
            <person name="McMahan C."/>
            <person name="Muszewska A."/>
            <person name="Grynberg M."/>
            <person name="Mandel M.A."/>
            <person name="Kellner E.M."/>
            <person name="Barker B.M."/>
            <person name="Galgiani J.N."/>
            <person name="Orbach M.J."/>
            <person name="Kirkland T.N."/>
            <person name="Cole G.T."/>
            <person name="Henn M.R."/>
            <person name="Birren B.W."/>
            <person name="Taylor J.W."/>
        </authorList>
    </citation>
    <scope>NUCLEOTIDE SEQUENCE [LARGE SCALE GENOMIC DNA]</scope>
    <source>
        <strain evidence="3">UAMH 1704</strain>
    </source>
</reference>
<sequence length="196" mass="21980">MDGGPGPTASKVPEHRQRPQALQVDQVPDTRARRCPGGLCWLIVRFPCLAVVVFSQTRTFIRPAGASHRYSSRIPTKTVRSAYQSHMHFATETQLVAKDDSSIPRLGGCDLALRERRQTVQKRMFVRHLLEAHAVDHFCYSILLARSDVGVESAASILSRANTLELLVNSRLGCHSAAVDMLIVLWLLLFMLHRRN</sequence>
<dbReference type="EMBL" id="CH476619">
    <property type="protein sequence ID" value="EEP82575.1"/>
    <property type="molecule type" value="Genomic_DNA"/>
</dbReference>
<dbReference type="KEGG" id="ure:UREG_07440"/>
<name>C4JZ39_UNCRE</name>
<keyword evidence="3" id="KW-1185">Reference proteome</keyword>
<dbReference type="HOGENOM" id="CLU_1391170_0_0_1"/>
<evidence type="ECO:0000256" key="1">
    <source>
        <dbReference type="SAM" id="MobiDB-lite"/>
    </source>
</evidence>
<feature type="region of interest" description="Disordered" evidence="1">
    <location>
        <begin position="1"/>
        <end position="29"/>
    </location>
</feature>
<dbReference type="GeneID" id="8444258"/>
<protein>
    <submittedName>
        <fullName evidence="2">Uncharacterized protein</fullName>
    </submittedName>
</protein>